<dbReference type="AlphaFoldDB" id="F6S376"/>
<dbReference type="InterPro" id="IPR003185">
    <property type="entry name" value="Proteasome_activ_PA28_N"/>
</dbReference>
<protein>
    <recommendedName>
        <fullName evidence="1">Proteasome activator PA28 N-terminal domain-containing protein</fullName>
    </recommendedName>
</protein>
<feature type="domain" description="Proteasome activator PA28 N-terminal" evidence="1">
    <location>
        <begin position="9"/>
        <end position="68"/>
    </location>
</feature>
<name>F6S376_CIOIN</name>
<dbReference type="InterPro" id="IPR036996">
    <property type="entry name" value="PA28_N_sf"/>
</dbReference>
<dbReference type="HOGENOM" id="CLU_2564260_0_0_1"/>
<dbReference type="InParanoid" id="F6S376"/>
<evidence type="ECO:0000259" key="1">
    <source>
        <dbReference type="Pfam" id="PF02251"/>
    </source>
</evidence>
<evidence type="ECO:0000313" key="2">
    <source>
        <dbReference type="Ensembl" id="ENSCINP00000006551.3"/>
    </source>
</evidence>
<dbReference type="OMA" id="DHMQLSH"/>
<dbReference type="Ensembl" id="ENSCINT00000006551.3">
    <property type="protein sequence ID" value="ENSCINP00000006551.3"/>
    <property type="gene ID" value="ENSCING00000003204.3"/>
</dbReference>
<dbReference type="PANTHER" id="PTHR10660">
    <property type="entry name" value="PROTEASOME REGULATOR PA28"/>
    <property type="match status" value="1"/>
</dbReference>
<evidence type="ECO:0000313" key="3">
    <source>
        <dbReference type="Proteomes" id="UP000008144"/>
    </source>
</evidence>
<reference evidence="2" key="3">
    <citation type="submission" date="2025-09" db="UniProtKB">
        <authorList>
            <consortium name="Ensembl"/>
        </authorList>
    </citation>
    <scope>IDENTIFICATION</scope>
</reference>
<accession>F6S376</accession>
<dbReference type="Pfam" id="PF02251">
    <property type="entry name" value="PA28_N"/>
    <property type="match status" value="1"/>
</dbReference>
<organism evidence="2 3">
    <name type="scientific">Ciona intestinalis</name>
    <name type="common">Transparent sea squirt</name>
    <name type="synonym">Ascidia intestinalis</name>
    <dbReference type="NCBI Taxonomy" id="7719"/>
    <lineage>
        <taxon>Eukaryota</taxon>
        <taxon>Metazoa</taxon>
        <taxon>Chordata</taxon>
        <taxon>Tunicata</taxon>
        <taxon>Ascidiacea</taxon>
        <taxon>Phlebobranchia</taxon>
        <taxon>Cionidae</taxon>
        <taxon>Ciona</taxon>
    </lineage>
</organism>
<keyword evidence="3" id="KW-1185">Reference proteome</keyword>
<dbReference type="InterPro" id="IPR036252">
    <property type="entry name" value="Proteasome_activ_sf"/>
</dbReference>
<dbReference type="Proteomes" id="UP000008144">
    <property type="component" value="Unassembled WGS sequence"/>
</dbReference>
<dbReference type="PANTHER" id="PTHR10660:SF2">
    <property type="entry name" value="LD45860P"/>
    <property type="match status" value="1"/>
</dbReference>
<dbReference type="InterPro" id="IPR009077">
    <property type="entry name" value="Proteasome_activ_PA28"/>
</dbReference>
<dbReference type="SUPFAM" id="SSF47216">
    <property type="entry name" value="Proteasome activator"/>
    <property type="match status" value="1"/>
</dbReference>
<dbReference type="STRING" id="7719.ENSCINP00000006551"/>
<sequence>MELKIKDKELKLQIKNFKDEITKEAEHLINDFFPRKCIELNEYLKADHMQLSHSSSVIVPINLPIPDPVLVKNNDSGDATPA</sequence>
<dbReference type="Gene3D" id="1.20.5.120">
    <property type="entry name" value="Proteasome activator pa28, N-terminal domain"/>
    <property type="match status" value="1"/>
</dbReference>
<proteinExistence type="predicted"/>
<reference evidence="3" key="1">
    <citation type="journal article" date="2002" name="Science">
        <title>The draft genome of Ciona intestinalis: insights into chordate and vertebrate origins.</title>
        <authorList>
            <person name="Dehal P."/>
            <person name="Satou Y."/>
            <person name="Campbell R.K."/>
            <person name="Chapman J."/>
            <person name="Degnan B."/>
            <person name="De Tomaso A."/>
            <person name="Davidson B."/>
            <person name="Di Gregorio A."/>
            <person name="Gelpke M."/>
            <person name="Goodstein D.M."/>
            <person name="Harafuji N."/>
            <person name="Hastings K.E."/>
            <person name="Ho I."/>
            <person name="Hotta K."/>
            <person name="Huang W."/>
            <person name="Kawashima T."/>
            <person name="Lemaire P."/>
            <person name="Martinez D."/>
            <person name="Meinertzhagen I.A."/>
            <person name="Necula S."/>
            <person name="Nonaka M."/>
            <person name="Putnam N."/>
            <person name="Rash S."/>
            <person name="Saiga H."/>
            <person name="Satake M."/>
            <person name="Terry A."/>
            <person name="Yamada L."/>
            <person name="Wang H.G."/>
            <person name="Awazu S."/>
            <person name="Azumi K."/>
            <person name="Boore J."/>
            <person name="Branno M."/>
            <person name="Chin-Bow S."/>
            <person name="DeSantis R."/>
            <person name="Doyle S."/>
            <person name="Francino P."/>
            <person name="Keys D.N."/>
            <person name="Haga S."/>
            <person name="Hayashi H."/>
            <person name="Hino K."/>
            <person name="Imai K.S."/>
            <person name="Inaba K."/>
            <person name="Kano S."/>
            <person name="Kobayashi K."/>
            <person name="Kobayashi M."/>
            <person name="Lee B.I."/>
            <person name="Makabe K.W."/>
            <person name="Manohar C."/>
            <person name="Matassi G."/>
            <person name="Medina M."/>
            <person name="Mochizuki Y."/>
            <person name="Mount S."/>
            <person name="Morishita T."/>
            <person name="Miura S."/>
            <person name="Nakayama A."/>
            <person name="Nishizaka S."/>
            <person name="Nomoto H."/>
            <person name="Ohta F."/>
            <person name="Oishi K."/>
            <person name="Rigoutsos I."/>
            <person name="Sano M."/>
            <person name="Sasaki A."/>
            <person name="Sasakura Y."/>
            <person name="Shoguchi E."/>
            <person name="Shin-i T."/>
            <person name="Spagnuolo A."/>
            <person name="Stainier D."/>
            <person name="Suzuki M.M."/>
            <person name="Tassy O."/>
            <person name="Takatori N."/>
            <person name="Tokuoka M."/>
            <person name="Yagi K."/>
            <person name="Yoshizaki F."/>
            <person name="Wada S."/>
            <person name="Zhang C."/>
            <person name="Hyatt P.D."/>
            <person name="Larimer F."/>
            <person name="Detter C."/>
            <person name="Doggett N."/>
            <person name="Glavina T."/>
            <person name="Hawkins T."/>
            <person name="Richardson P."/>
            <person name="Lucas S."/>
            <person name="Kohara Y."/>
            <person name="Levine M."/>
            <person name="Satoh N."/>
            <person name="Rokhsar D.S."/>
        </authorList>
    </citation>
    <scope>NUCLEOTIDE SEQUENCE [LARGE SCALE GENOMIC DNA]</scope>
</reference>
<reference evidence="2" key="2">
    <citation type="submission" date="2025-08" db="UniProtKB">
        <authorList>
            <consortium name="Ensembl"/>
        </authorList>
    </citation>
    <scope>IDENTIFICATION</scope>
</reference>
<dbReference type="GO" id="GO:0008537">
    <property type="term" value="C:proteasome activator complex"/>
    <property type="evidence" value="ECO:0007669"/>
    <property type="project" value="InterPro"/>
</dbReference>
<dbReference type="GeneTree" id="ENSGT00950000183098"/>